<sequence>MVLPEGSLLEERLTFDKWLEDNRKVRSIILASMINEIQKQYDRLDDVPSILLRIKEVLYSS</sequence>
<name>A0AAW2SRV6_9LAMI</name>
<evidence type="ECO:0000313" key="1">
    <source>
        <dbReference type="EMBL" id="KAL0394867.1"/>
    </source>
</evidence>
<accession>A0AAW2SRV6</accession>
<dbReference type="EMBL" id="JACGWN010000016">
    <property type="protein sequence ID" value="KAL0394867.1"/>
    <property type="molecule type" value="Genomic_DNA"/>
</dbReference>
<organism evidence="1">
    <name type="scientific">Sesamum latifolium</name>
    <dbReference type="NCBI Taxonomy" id="2727402"/>
    <lineage>
        <taxon>Eukaryota</taxon>
        <taxon>Viridiplantae</taxon>
        <taxon>Streptophyta</taxon>
        <taxon>Embryophyta</taxon>
        <taxon>Tracheophyta</taxon>
        <taxon>Spermatophyta</taxon>
        <taxon>Magnoliopsida</taxon>
        <taxon>eudicotyledons</taxon>
        <taxon>Gunneridae</taxon>
        <taxon>Pentapetalae</taxon>
        <taxon>asterids</taxon>
        <taxon>lamiids</taxon>
        <taxon>Lamiales</taxon>
        <taxon>Pedaliaceae</taxon>
        <taxon>Sesamum</taxon>
    </lineage>
</organism>
<dbReference type="AlphaFoldDB" id="A0AAW2SRV6"/>
<reference evidence="1" key="2">
    <citation type="journal article" date="2024" name="Plant">
        <title>Genomic evolution and insights into agronomic trait innovations of Sesamum species.</title>
        <authorList>
            <person name="Miao H."/>
            <person name="Wang L."/>
            <person name="Qu L."/>
            <person name="Liu H."/>
            <person name="Sun Y."/>
            <person name="Le M."/>
            <person name="Wang Q."/>
            <person name="Wei S."/>
            <person name="Zheng Y."/>
            <person name="Lin W."/>
            <person name="Duan Y."/>
            <person name="Cao H."/>
            <person name="Xiong S."/>
            <person name="Wang X."/>
            <person name="Wei L."/>
            <person name="Li C."/>
            <person name="Ma Q."/>
            <person name="Ju M."/>
            <person name="Zhao R."/>
            <person name="Li G."/>
            <person name="Mu C."/>
            <person name="Tian Q."/>
            <person name="Mei H."/>
            <person name="Zhang T."/>
            <person name="Gao T."/>
            <person name="Zhang H."/>
        </authorList>
    </citation>
    <scope>NUCLEOTIDE SEQUENCE</scope>
    <source>
        <strain evidence="1">KEN1</strain>
    </source>
</reference>
<protein>
    <submittedName>
        <fullName evidence="1">Uncharacterized protein</fullName>
    </submittedName>
</protein>
<gene>
    <name evidence="1" type="ORF">Slati_4452900</name>
</gene>
<proteinExistence type="predicted"/>
<reference evidence="1" key="1">
    <citation type="submission" date="2020-06" db="EMBL/GenBank/DDBJ databases">
        <authorList>
            <person name="Li T."/>
            <person name="Hu X."/>
            <person name="Zhang T."/>
            <person name="Song X."/>
            <person name="Zhang H."/>
            <person name="Dai N."/>
            <person name="Sheng W."/>
            <person name="Hou X."/>
            <person name="Wei L."/>
        </authorList>
    </citation>
    <scope>NUCLEOTIDE SEQUENCE</scope>
    <source>
        <strain evidence="1">KEN1</strain>
        <tissue evidence="1">Leaf</tissue>
    </source>
</reference>
<comment type="caution">
    <text evidence="1">The sequence shown here is derived from an EMBL/GenBank/DDBJ whole genome shotgun (WGS) entry which is preliminary data.</text>
</comment>